<evidence type="ECO:0000313" key="3">
    <source>
        <dbReference type="Proteomes" id="UP001066276"/>
    </source>
</evidence>
<accession>A0AAV7QYF3</accession>
<feature type="region of interest" description="Disordered" evidence="1">
    <location>
        <begin position="1"/>
        <end position="51"/>
    </location>
</feature>
<keyword evidence="3" id="KW-1185">Reference proteome</keyword>
<evidence type="ECO:0000313" key="2">
    <source>
        <dbReference type="EMBL" id="KAJ1144296.1"/>
    </source>
</evidence>
<dbReference type="Proteomes" id="UP001066276">
    <property type="component" value="Chromosome 6"/>
</dbReference>
<protein>
    <submittedName>
        <fullName evidence="2">Uncharacterized protein</fullName>
    </submittedName>
</protein>
<reference evidence="2" key="1">
    <citation type="journal article" date="2022" name="bioRxiv">
        <title>Sequencing and chromosome-scale assembly of the giantPleurodeles waltlgenome.</title>
        <authorList>
            <person name="Brown T."/>
            <person name="Elewa A."/>
            <person name="Iarovenko S."/>
            <person name="Subramanian E."/>
            <person name="Araus A.J."/>
            <person name="Petzold A."/>
            <person name="Susuki M."/>
            <person name="Suzuki K.-i.T."/>
            <person name="Hayashi T."/>
            <person name="Toyoda A."/>
            <person name="Oliveira C."/>
            <person name="Osipova E."/>
            <person name="Leigh N.D."/>
            <person name="Simon A."/>
            <person name="Yun M.H."/>
        </authorList>
    </citation>
    <scope>NUCLEOTIDE SEQUENCE</scope>
    <source>
        <strain evidence="2">20211129_DDA</strain>
        <tissue evidence="2">Liver</tissue>
    </source>
</reference>
<proteinExistence type="predicted"/>
<evidence type="ECO:0000256" key="1">
    <source>
        <dbReference type="SAM" id="MobiDB-lite"/>
    </source>
</evidence>
<name>A0AAV7QYF3_PLEWA</name>
<dbReference type="EMBL" id="JANPWB010000010">
    <property type="protein sequence ID" value="KAJ1144296.1"/>
    <property type="molecule type" value="Genomic_DNA"/>
</dbReference>
<sequence>MEGLLKSPGDHCEGAATVDAVTRGAKDEGQADRDDEDSHERGTADWTTRRQQNAEACHALGERGLNQIEM</sequence>
<organism evidence="2 3">
    <name type="scientific">Pleurodeles waltl</name>
    <name type="common">Iberian ribbed newt</name>
    <dbReference type="NCBI Taxonomy" id="8319"/>
    <lineage>
        <taxon>Eukaryota</taxon>
        <taxon>Metazoa</taxon>
        <taxon>Chordata</taxon>
        <taxon>Craniata</taxon>
        <taxon>Vertebrata</taxon>
        <taxon>Euteleostomi</taxon>
        <taxon>Amphibia</taxon>
        <taxon>Batrachia</taxon>
        <taxon>Caudata</taxon>
        <taxon>Salamandroidea</taxon>
        <taxon>Salamandridae</taxon>
        <taxon>Pleurodelinae</taxon>
        <taxon>Pleurodeles</taxon>
    </lineage>
</organism>
<feature type="compositionally biased region" description="Basic and acidic residues" evidence="1">
    <location>
        <begin position="24"/>
        <end position="43"/>
    </location>
</feature>
<dbReference type="AlphaFoldDB" id="A0AAV7QYF3"/>
<comment type="caution">
    <text evidence="2">The sequence shown here is derived from an EMBL/GenBank/DDBJ whole genome shotgun (WGS) entry which is preliminary data.</text>
</comment>
<gene>
    <name evidence="2" type="ORF">NDU88_010596</name>
</gene>